<organism evidence="1 2">
    <name type="scientific">Bifidobacterium choerinum</name>
    <dbReference type="NCBI Taxonomy" id="35760"/>
    <lineage>
        <taxon>Bacteria</taxon>
        <taxon>Bacillati</taxon>
        <taxon>Actinomycetota</taxon>
        <taxon>Actinomycetes</taxon>
        <taxon>Bifidobacteriales</taxon>
        <taxon>Bifidobacteriaceae</taxon>
        <taxon>Bifidobacterium</taxon>
    </lineage>
</organism>
<evidence type="ECO:0000313" key="2">
    <source>
        <dbReference type="Proteomes" id="UP000229907"/>
    </source>
</evidence>
<dbReference type="KEGG" id="bcho:BcFMB_00025"/>
<sequence length="70" mass="8087">MVMTDPISEHARLTRRIRAAFLTAFDEYDVSPDACNDLYMIPVDNVYDIADRVLDELEANEEDDEDVEHP</sequence>
<dbReference type="EMBL" id="CP018044">
    <property type="protein sequence ID" value="ATU19591.1"/>
    <property type="molecule type" value="Genomic_DNA"/>
</dbReference>
<dbReference type="AlphaFoldDB" id="A0A2D3D210"/>
<reference evidence="1 2" key="1">
    <citation type="submission" date="2016-11" db="EMBL/GenBank/DDBJ databases">
        <title>complete genome sequence of Bifidobacterium choerinum strain FMB-1.</title>
        <authorList>
            <person name="Park C.-S."/>
            <person name="Jung D.-H."/>
            <person name="Choi D.-S."/>
        </authorList>
    </citation>
    <scope>NUCLEOTIDE SEQUENCE [LARGE SCALE GENOMIC DNA]</scope>
    <source>
        <strain evidence="1 2">FMB-1</strain>
    </source>
</reference>
<gene>
    <name evidence="1" type="ORF">BcFMB_00025</name>
</gene>
<evidence type="ECO:0000313" key="1">
    <source>
        <dbReference type="EMBL" id="ATU19591.1"/>
    </source>
</evidence>
<dbReference type="Proteomes" id="UP000229907">
    <property type="component" value="Chromosome"/>
</dbReference>
<name>A0A2D3D210_9BIFI</name>
<protein>
    <submittedName>
        <fullName evidence="1">Uncharacterized protein</fullName>
    </submittedName>
</protein>
<proteinExistence type="predicted"/>
<accession>A0A2D3D210</accession>